<reference evidence="1" key="1">
    <citation type="submission" date="2020-08" db="EMBL/GenBank/DDBJ databases">
        <title>Whole genome shotgun sequence of Polymorphospora rubra NBRC 101157.</title>
        <authorList>
            <person name="Komaki H."/>
            <person name="Tamura T."/>
        </authorList>
    </citation>
    <scope>NUCLEOTIDE SEQUENCE</scope>
    <source>
        <strain evidence="1">NBRC 101157</strain>
    </source>
</reference>
<proteinExistence type="predicted"/>
<evidence type="ECO:0000313" key="1">
    <source>
        <dbReference type="EMBL" id="BCJ69508.1"/>
    </source>
</evidence>
<dbReference type="EMBL" id="AP023359">
    <property type="protein sequence ID" value="BCJ69508.1"/>
    <property type="molecule type" value="Genomic_DNA"/>
</dbReference>
<gene>
    <name evidence="1" type="ORF">Prubr_65290</name>
</gene>
<sequence>MLRKMSMTMLASPRGTAAVRGPHLRTVRDAQRRYAGFVAVGSAENTVVSLVSRFAEVKW</sequence>
<keyword evidence="2" id="KW-1185">Reference proteome</keyword>
<protein>
    <submittedName>
        <fullName evidence="1">Uncharacterized protein</fullName>
    </submittedName>
</protein>
<dbReference type="KEGG" id="pry:Prubr_65290"/>
<evidence type="ECO:0000313" key="2">
    <source>
        <dbReference type="Proteomes" id="UP000680866"/>
    </source>
</evidence>
<dbReference type="Proteomes" id="UP000680866">
    <property type="component" value="Chromosome"/>
</dbReference>
<organism evidence="1 2">
    <name type="scientific">Polymorphospora rubra</name>
    <dbReference type="NCBI Taxonomy" id="338584"/>
    <lineage>
        <taxon>Bacteria</taxon>
        <taxon>Bacillati</taxon>
        <taxon>Actinomycetota</taxon>
        <taxon>Actinomycetes</taxon>
        <taxon>Micromonosporales</taxon>
        <taxon>Micromonosporaceae</taxon>
        <taxon>Polymorphospora</taxon>
    </lineage>
</organism>
<accession>A0A810NCC4</accession>
<dbReference type="AlphaFoldDB" id="A0A810NCC4"/>
<name>A0A810NCC4_9ACTN</name>